<gene>
    <name evidence="2" type="ORF">FSB_LOCUS4545</name>
</gene>
<feature type="compositionally biased region" description="Basic and acidic residues" evidence="1">
    <location>
        <begin position="40"/>
        <end position="55"/>
    </location>
</feature>
<protein>
    <submittedName>
        <fullName evidence="2">Uncharacterized protein</fullName>
    </submittedName>
</protein>
<accession>A0A2N9EPE7</accession>
<feature type="compositionally biased region" description="Gly residues" evidence="1">
    <location>
        <begin position="58"/>
        <end position="93"/>
    </location>
</feature>
<sequence length="93" mass="9222">MNSVASTEGTNDQVYDEKPRCKCRKCCSYPAKSQVSKAETVPEKSEESNRVDDTKYGGYSGGHGGQGGHGGGGGYGGGHGGGGHGGGRGGGGL</sequence>
<name>A0A2N9EPE7_FAGSY</name>
<proteinExistence type="predicted"/>
<organism evidence="2">
    <name type="scientific">Fagus sylvatica</name>
    <name type="common">Beechnut</name>
    <dbReference type="NCBI Taxonomy" id="28930"/>
    <lineage>
        <taxon>Eukaryota</taxon>
        <taxon>Viridiplantae</taxon>
        <taxon>Streptophyta</taxon>
        <taxon>Embryophyta</taxon>
        <taxon>Tracheophyta</taxon>
        <taxon>Spermatophyta</taxon>
        <taxon>Magnoliopsida</taxon>
        <taxon>eudicotyledons</taxon>
        <taxon>Gunneridae</taxon>
        <taxon>Pentapetalae</taxon>
        <taxon>rosids</taxon>
        <taxon>fabids</taxon>
        <taxon>Fagales</taxon>
        <taxon>Fagaceae</taxon>
        <taxon>Fagus</taxon>
    </lineage>
</organism>
<dbReference type="AlphaFoldDB" id="A0A2N9EPE7"/>
<reference evidence="2" key="1">
    <citation type="submission" date="2018-02" db="EMBL/GenBank/DDBJ databases">
        <authorList>
            <person name="Cohen D.B."/>
            <person name="Kent A.D."/>
        </authorList>
    </citation>
    <scope>NUCLEOTIDE SEQUENCE</scope>
</reference>
<feature type="region of interest" description="Disordered" evidence="1">
    <location>
        <begin position="29"/>
        <end position="93"/>
    </location>
</feature>
<dbReference type="EMBL" id="OIVN01000227">
    <property type="protein sequence ID" value="SPC76663.1"/>
    <property type="molecule type" value="Genomic_DNA"/>
</dbReference>
<evidence type="ECO:0000256" key="1">
    <source>
        <dbReference type="SAM" id="MobiDB-lite"/>
    </source>
</evidence>
<evidence type="ECO:0000313" key="2">
    <source>
        <dbReference type="EMBL" id="SPC76663.1"/>
    </source>
</evidence>